<evidence type="ECO:0000313" key="2">
    <source>
        <dbReference type="Proteomes" id="UP001253545"/>
    </source>
</evidence>
<organism evidence="1 2">
    <name type="scientific">Glaciecola petra</name>
    <dbReference type="NCBI Taxonomy" id="3075602"/>
    <lineage>
        <taxon>Bacteria</taxon>
        <taxon>Pseudomonadati</taxon>
        <taxon>Pseudomonadota</taxon>
        <taxon>Gammaproteobacteria</taxon>
        <taxon>Alteromonadales</taxon>
        <taxon>Alteromonadaceae</taxon>
        <taxon>Glaciecola</taxon>
    </lineage>
</organism>
<dbReference type="Proteomes" id="UP001253545">
    <property type="component" value="Unassembled WGS sequence"/>
</dbReference>
<reference evidence="1 2" key="1">
    <citation type="submission" date="2023-09" db="EMBL/GenBank/DDBJ databases">
        <authorList>
            <person name="Rey-Velasco X."/>
        </authorList>
    </citation>
    <scope>NUCLEOTIDE SEQUENCE [LARGE SCALE GENOMIC DNA]</scope>
    <source>
        <strain evidence="1 2">P117</strain>
    </source>
</reference>
<evidence type="ECO:0000313" key="1">
    <source>
        <dbReference type="EMBL" id="MDT0593278.1"/>
    </source>
</evidence>
<keyword evidence="2" id="KW-1185">Reference proteome</keyword>
<proteinExistence type="predicted"/>
<accession>A0ABU2ZKZ2</accession>
<gene>
    <name evidence="1" type="ORF">RM552_00300</name>
</gene>
<sequence>MAKFKAVLLLEGSSRLTGIFHELMAEEFKQHDIELFSLDVNDQVRLQNNFMEAKNNSTYLFYMTINGFGLDIHATVNGKNVLVYEFIKTPVFNLQADPVFTNEMLQNAKIPFNPYLIDIVTDIFNIQWLAQLRGSVENIYHTPSSGIHVDLGNSDCIAIENRKIDNLLCMSVSPPEFFRDRYVATLTKKQTNLVKIFDGIVDTFESHLRSDPIVWVNTVFPTLRVRFNLSDDTHQRLISEVWHFIRMRRRIKLLNSLQDYPLNVVTNNDPCMQQIKIHKDTKLHKPINFDEFIGMLRNTKTHILPPTQYGGFHERQIAGMYQSCVTISPPNRVFEEKLRHGKDLLIYNDIEAGLPSLMAQINSNIDLQKELSANAKEQSLKYFHTRNTTDRIINIFNVISTKLK</sequence>
<dbReference type="EMBL" id="JAVRHX010000001">
    <property type="protein sequence ID" value="MDT0593278.1"/>
    <property type="molecule type" value="Genomic_DNA"/>
</dbReference>
<comment type="caution">
    <text evidence="1">The sequence shown here is derived from an EMBL/GenBank/DDBJ whole genome shotgun (WGS) entry which is preliminary data.</text>
</comment>
<dbReference type="RefSeq" id="WP_311366800.1">
    <property type="nucleotide sequence ID" value="NZ_JAVRHX010000001.1"/>
</dbReference>
<protein>
    <submittedName>
        <fullName evidence="1">Uncharacterized protein</fullName>
    </submittedName>
</protein>
<name>A0ABU2ZKZ2_9ALTE</name>